<comment type="subcellular location">
    <subcellularLocation>
        <location evidence="1">Secreted</location>
        <location evidence="1">Cell wall</location>
    </subcellularLocation>
</comment>
<evidence type="ECO:0000313" key="8">
    <source>
        <dbReference type="EMBL" id="SFW36484.1"/>
    </source>
</evidence>
<keyword evidence="5" id="KW-0325">Glycoprotein</keyword>
<accession>A0A1K1NME5</accession>
<keyword evidence="9" id="KW-1185">Reference proteome</keyword>
<dbReference type="Gene3D" id="1.20.58.1690">
    <property type="match status" value="1"/>
</dbReference>
<dbReference type="STRING" id="76595.SAMN05660313_01251"/>
<name>A0A1K1NME5_9FLAO</name>
<dbReference type="OrthoDB" id="353549at2"/>
<evidence type="ECO:0000256" key="2">
    <source>
        <dbReference type="ARBA" id="ARBA00022512"/>
    </source>
</evidence>
<evidence type="ECO:0000256" key="6">
    <source>
        <dbReference type="SAM" id="SignalP"/>
    </source>
</evidence>
<evidence type="ECO:0000259" key="7">
    <source>
        <dbReference type="SMART" id="SM01324"/>
    </source>
</evidence>
<evidence type="ECO:0000256" key="1">
    <source>
        <dbReference type="ARBA" id="ARBA00004191"/>
    </source>
</evidence>
<evidence type="ECO:0000256" key="3">
    <source>
        <dbReference type="ARBA" id="ARBA00022525"/>
    </source>
</evidence>
<protein>
    <submittedName>
        <fullName evidence="8">YARHG domain-containing protein</fullName>
    </submittedName>
</protein>
<gene>
    <name evidence="8" type="ORF">SAMN05660313_01251</name>
</gene>
<dbReference type="InterPro" id="IPR051648">
    <property type="entry name" value="CWI-Assembly_Regulator"/>
</dbReference>
<dbReference type="Pfam" id="PF13308">
    <property type="entry name" value="YARHG"/>
    <property type="match status" value="1"/>
</dbReference>
<evidence type="ECO:0000256" key="5">
    <source>
        <dbReference type="ARBA" id="ARBA00023180"/>
    </source>
</evidence>
<dbReference type="InterPro" id="IPR025582">
    <property type="entry name" value="YARHG_dom"/>
</dbReference>
<dbReference type="SMART" id="SM01324">
    <property type="entry name" value="YARHG"/>
    <property type="match status" value="1"/>
</dbReference>
<dbReference type="RefSeq" id="WP_072302945.1">
    <property type="nucleotide sequence ID" value="NZ_FPIY01000002.1"/>
</dbReference>
<dbReference type="PANTHER" id="PTHR31018">
    <property type="entry name" value="SPORULATION-SPECIFIC PROTEIN-RELATED"/>
    <property type="match status" value="1"/>
</dbReference>
<dbReference type="Proteomes" id="UP000183257">
    <property type="component" value="Unassembled WGS sequence"/>
</dbReference>
<dbReference type="InterPro" id="IPR036941">
    <property type="entry name" value="Rcpt_L-dom_sf"/>
</dbReference>
<dbReference type="GO" id="GO:0030313">
    <property type="term" value="C:cell envelope"/>
    <property type="evidence" value="ECO:0007669"/>
    <property type="project" value="UniProtKB-SubCell"/>
</dbReference>
<dbReference type="Gene3D" id="3.80.20.20">
    <property type="entry name" value="Receptor L-domain"/>
    <property type="match status" value="3"/>
</dbReference>
<organism evidence="8 9">
    <name type="scientific">Cellulophaga fucicola</name>
    <dbReference type="NCBI Taxonomy" id="76595"/>
    <lineage>
        <taxon>Bacteria</taxon>
        <taxon>Pseudomonadati</taxon>
        <taxon>Bacteroidota</taxon>
        <taxon>Flavobacteriia</taxon>
        <taxon>Flavobacteriales</taxon>
        <taxon>Flavobacteriaceae</taxon>
        <taxon>Cellulophaga</taxon>
    </lineage>
</organism>
<dbReference type="AlphaFoldDB" id="A0A1K1NME5"/>
<reference evidence="9" key="1">
    <citation type="submission" date="2016-11" db="EMBL/GenBank/DDBJ databases">
        <authorList>
            <person name="Varghese N."/>
            <person name="Submissions S."/>
        </authorList>
    </citation>
    <scope>NUCLEOTIDE SEQUENCE [LARGE SCALE GENOMIC DNA]</scope>
    <source>
        <strain evidence="9">DSM 24786</strain>
    </source>
</reference>
<proteinExistence type="predicted"/>
<feature type="signal peptide" evidence="6">
    <location>
        <begin position="1"/>
        <end position="20"/>
    </location>
</feature>
<evidence type="ECO:0000313" key="9">
    <source>
        <dbReference type="Proteomes" id="UP000183257"/>
    </source>
</evidence>
<dbReference type="SUPFAM" id="SSF52058">
    <property type="entry name" value="L domain-like"/>
    <property type="match status" value="5"/>
</dbReference>
<dbReference type="EMBL" id="FPIY01000002">
    <property type="protein sequence ID" value="SFW36484.1"/>
    <property type="molecule type" value="Genomic_DNA"/>
</dbReference>
<sequence length="841" mass="95106">MKNIIICLITSLVCVFSLKAQESGVWEGDLFPKDFDKFKSGAYTSLNGDLRVYDSKITDLAQLKSLKSVKGNVYIGIDDYKSKLEEGNKYITSLNGLNNLKEISGELEINDNKLLIDITALKKLKKVDKLNVSYNPVLTSLEGLNSVSGSIPNGLAISKNKRLQDISQLSGITSVGEYIAITSNLSLQSLEGLHNIKATINGHLQIVSNNYLKDLKGLRSLSKVDGEVQLRLNPELEEFKGLEKLTEIKNFLHIKNNDKLKNLEGLISLKSVGEDFSITGNKSLNSLTGLKKLITIKGDLSISENPLLTNINGVNTVKDSITRIAIYRNESLTELTGLNNITVVKEDVSVSVDVLQKGTGFNNIKYIGGNFSINLNQVKEMNMFNNLVKVGKNMGIGTKMTVVDLTNSFKKLTHINNNFYIRSTKTLEYFSGPNALVDIENIVVTGNEKLISLQGFNGLKTIRGGIKIEDNITLTGVDGFNSLKTINERFSIEDNPVLVSIRGFKSLEFINDLWVDENKKLADLSGFSNLKSSNKIYLRKNYSLEDLTGFSSLERVNEELDLHDNSELKSLKGLENLVYIEKFLEITGNKKLVNYNALSDQFIRSKTDRDLWFSNNGYSPSKNELLIHNKLDTKVIPESYLKTKSRWVLSLLRNEIFARKGFAFINGDIKDYFKDQGWYQPQEGIEIVLNDIEEENVRLIKMYEQQRIDMAVGAITNLKKKYQNNLNFSNEYKKYYPILKKFIKSIKVNDVTKSNKLTFSVPADVEGLWMSDDTGGMKTEDTDELIIFFNYTKKTLTIRIKDNKLVEDEYERWEVNEVVDFEFIIKDNFSVEFANVTSDYN</sequence>
<keyword evidence="3" id="KW-0964">Secreted</keyword>
<evidence type="ECO:0000256" key="4">
    <source>
        <dbReference type="ARBA" id="ARBA00022729"/>
    </source>
</evidence>
<keyword evidence="4 6" id="KW-0732">Signal</keyword>
<dbReference type="InterPro" id="IPR038434">
    <property type="entry name" value="YARHG_sf"/>
</dbReference>
<feature type="chain" id="PRO_5011955963" evidence="6">
    <location>
        <begin position="21"/>
        <end position="841"/>
    </location>
</feature>
<dbReference type="PANTHER" id="PTHR31018:SF3">
    <property type="entry name" value="RECEPTOR PROTEIN-TYROSINE KINASE"/>
    <property type="match status" value="1"/>
</dbReference>
<keyword evidence="2" id="KW-0134">Cell wall</keyword>
<feature type="domain" description="YARHG" evidence="7">
    <location>
        <begin position="623"/>
        <end position="705"/>
    </location>
</feature>